<evidence type="ECO:0000313" key="2">
    <source>
        <dbReference type="Proteomes" id="UP001195483"/>
    </source>
</evidence>
<keyword evidence="2" id="KW-1185">Reference proteome</keyword>
<proteinExistence type="predicted"/>
<reference evidence="1" key="1">
    <citation type="journal article" date="2021" name="Genome Biol. Evol.">
        <title>A High-Quality Reference Genome for a Parasitic Bivalve with Doubly Uniparental Inheritance (Bivalvia: Unionida).</title>
        <authorList>
            <person name="Smith C.H."/>
        </authorList>
    </citation>
    <scope>NUCLEOTIDE SEQUENCE</scope>
    <source>
        <strain evidence="1">CHS0354</strain>
    </source>
</reference>
<protein>
    <submittedName>
        <fullName evidence="1">Uncharacterized protein</fullName>
    </submittedName>
</protein>
<reference evidence="1" key="3">
    <citation type="submission" date="2023-05" db="EMBL/GenBank/DDBJ databases">
        <authorList>
            <person name="Smith C.H."/>
        </authorList>
    </citation>
    <scope>NUCLEOTIDE SEQUENCE</scope>
    <source>
        <strain evidence="1">CHS0354</strain>
        <tissue evidence="1">Mantle</tissue>
    </source>
</reference>
<dbReference type="EMBL" id="JAEAOA010001059">
    <property type="protein sequence ID" value="KAK3582135.1"/>
    <property type="molecule type" value="Genomic_DNA"/>
</dbReference>
<dbReference type="Proteomes" id="UP001195483">
    <property type="component" value="Unassembled WGS sequence"/>
</dbReference>
<name>A0AAE0VMH1_9BIVA</name>
<sequence>MDLFNTDSYLEKTWPDIDIMSTSFQAVPTVLPAIDELCLISLVRYPKGNAERNLKLVIAERREFEMENMTTQANLTRGFSE</sequence>
<comment type="caution">
    <text evidence="1">The sequence shown here is derived from an EMBL/GenBank/DDBJ whole genome shotgun (WGS) entry which is preliminary data.</text>
</comment>
<gene>
    <name evidence="1" type="ORF">CHS0354_017246</name>
</gene>
<reference evidence="1" key="2">
    <citation type="journal article" date="2021" name="Genome Biol. Evol.">
        <title>Developing a high-quality reference genome for a parasitic bivalve with doubly uniparental inheritance (Bivalvia: Unionida).</title>
        <authorList>
            <person name="Smith C.H."/>
        </authorList>
    </citation>
    <scope>NUCLEOTIDE SEQUENCE</scope>
    <source>
        <strain evidence="1">CHS0354</strain>
        <tissue evidence="1">Mantle</tissue>
    </source>
</reference>
<accession>A0AAE0VMH1</accession>
<dbReference type="AlphaFoldDB" id="A0AAE0VMH1"/>
<organism evidence="1 2">
    <name type="scientific">Potamilus streckersoni</name>
    <dbReference type="NCBI Taxonomy" id="2493646"/>
    <lineage>
        <taxon>Eukaryota</taxon>
        <taxon>Metazoa</taxon>
        <taxon>Spiralia</taxon>
        <taxon>Lophotrochozoa</taxon>
        <taxon>Mollusca</taxon>
        <taxon>Bivalvia</taxon>
        <taxon>Autobranchia</taxon>
        <taxon>Heteroconchia</taxon>
        <taxon>Palaeoheterodonta</taxon>
        <taxon>Unionida</taxon>
        <taxon>Unionoidea</taxon>
        <taxon>Unionidae</taxon>
        <taxon>Ambleminae</taxon>
        <taxon>Lampsilini</taxon>
        <taxon>Potamilus</taxon>
    </lineage>
</organism>
<evidence type="ECO:0000313" key="1">
    <source>
        <dbReference type="EMBL" id="KAK3582135.1"/>
    </source>
</evidence>